<evidence type="ECO:0000256" key="4">
    <source>
        <dbReference type="ARBA" id="ARBA00022741"/>
    </source>
</evidence>
<comment type="subcellular location">
    <subcellularLocation>
        <location evidence="1">Cell membrane</location>
        <topology evidence="1">Peripheral membrane protein</topology>
    </subcellularLocation>
</comment>
<evidence type="ECO:0000256" key="10">
    <source>
        <dbReference type="ARBA" id="ARBA00047936"/>
    </source>
</evidence>
<gene>
    <name evidence="14" type="ORF">SAMN05444271_13233</name>
</gene>
<comment type="subunit">
    <text evidence="7">The complex is composed of two ATP-binding proteins (WtpC), two transmembrane proteins (WtpB) and a solute-binding protein (WtpA).</text>
</comment>
<evidence type="ECO:0000256" key="1">
    <source>
        <dbReference type="ARBA" id="ARBA00004202"/>
    </source>
</evidence>
<dbReference type="SMART" id="SM00382">
    <property type="entry name" value="AAA"/>
    <property type="match status" value="1"/>
</dbReference>
<dbReference type="InterPro" id="IPR017871">
    <property type="entry name" value="ABC_transporter-like_CS"/>
</dbReference>
<dbReference type="Pfam" id="PF00005">
    <property type="entry name" value="ABC_tran"/>
    <property type="match status" value="1"/>
</dbReference>
<dbReference type="GO" id="GO:0043190">
    <property type="term" value="C:ATP-binding cassette (ABC) transporter complex"/>
    <property type="evidence" value="ECO:0007669"/>
    <property type="project" value="InterPro"/>
</dbReference>
<comment type="similarity">
    <text evidence="6">Belongs to the ABC transporter superfamily. Sulfate/tungstate importer (TC 3.A.1.6) family.</text>
</comment>
<dbReference type="RefSeq" id="WP_089673538.1">
    <property type="nucleotide sequence ID" value="NZ_CP024845.1"/>
</dbReference>
<dbReference type="InterPro" id="IPR003439">
    <property type="entry name" value="ABC_transporter-like_ATP-bd"/>
</dbReference>
<dbReference type="Pfam" id="PF08402">
    <property type="entry name" value="TOBE_2"/>
    <property type="match status" value="1"/>
</dbReference>
<evidence type="ECO:0000256" key="7">
    <source>
        <dbReference type="ARBA" id="ARBA00038781"/>
    </source>
</evidence>
<dbReference type="Proteomes" id="UP000198888">
    <property type="component" value="Unassembled WGS sequence"/>
</dbReference>
<comment type="function">
    <text evidence="11">Part of the ABC transporter complex WtpABC involved in molybdate/tungstate import. Responsible for energy coupling to the transport system.</text>
</comment>
<dbReference type="PROSITE" id="PS00211">
    <property type="entry name" value="ABC_TRANSPORTER_1"/>
    <property type="match status" value="1"/>
</dbReference>
<dbReference type="FunFam" id="3.40.50.300:FF:000425">
    <property type="entry name" value="Probable ABC transporter, ATP-binding subunit"/>
    <property type="match status" value="1"/>
</dbReference>
<dbReference type="InterPro" id="IPR027417">
    <property type="entry name" value="P-loop_NTPase"/>
</dbReference>
<keyword evidence="3" id="KW-0500">Molybdenum</keyword>
<feature type="domain" description="ABC transporter" evidence="13">
    <location>
        <begin position="4"/>
        <end position="234"/>
    </location>
</feature>
<evidence type="ECO:0000256" key="2">
    <source>
        <dbReference type="ARBA" id="ARBA00022448"/>
    </source>
</evidence>
<dbReference type="Gene3D" id="3.40.50.300">
    <property type="entry name" value="P-loop containing nucleotide triphosphate hydrolases"/>
    <property type="match status" value="1"/>
</dbReference>
<keyword evidence="15" id="KW-1185">Reference proteome</keyword>
<accession>A0A2H4Q5C3</accession>
<dbReference type="SUPFAM" id="SSF52540">
    <property type="entry name" value="P-loop containing nucleoside triphosphate hydrolases"/>
    <property type="match status" value="1"/>
</dbReference>
<dbReference type="SUPFAM" id="SSF50331">
    <property type="entry name" value="MOP-like"/>
    <property type="match status" value="1"/>
</dbReference>
<dbReference type="STRING" id="1073996.SAMN05444271_13233"/>
<evidence type="ECO:0000259" key="13">
    <source>
        <dbReference type="PROSITE" id="PS50893"/>
    </source>
</evidence>
<dbReference type="Gene3D" id="2.40.50.100">
    <property type="match status" value="1"/>
</dbReference>
<keyword evidence="2" id="KW-0813">Transport</keyword>
<organism evidence="14 15">
    <name type="scientific">Halohasta litchfieldiae</name>
    <dbReference type="NCBI Taxonomy" id="1073996"/>
    <lineage>
        <taxon>Archaea</taxon>
        <taxon>Methanobacteriati</taxon>
        <taxon>Methanobacteriota</taxon>
        <taxon>Stenosarchaea group</taxon>
        <taxon>Halobacteria</taxon>
        <taxon>Halobacteriales</taxon>
        <taxon>Haloferacaceae</taxon>
        <taxon>Halohasta</taxon>
    </lineage>
</organism>
<dbReference type="EMBL" id="FNYR01000032">
    <property type="protein sequence ID" value="SEJ22459.1"/>
    <property type="molecule type" value="Genomic_DNA"/>
</dbReference>
<keyword evidence="4" id="KW-0547">Nucleotide-binding</keyword>
<dbReference type="GeneID" id="35003620"/>
<reference evidence="14 15" key="1">
    <citation type="submission" date="2016-10" db="EMBL/GenBank/DDBJ databases">
        <authorList>
            <person name="de Groot N.N."/>
        </authorList>
    </citation>
    <scope>NUCLEOTIDE SEQUENCE [LARGE SCALE GENOMIC DNA]</scope>
    <source>
        <strain evidence="14 15">DSM 22187</strain>
    </source>
</reference>
<proteinExistence type="inferred from homology"/>
<evidence type="ECO:0000256" key="3">
    <source>
        <dbReference type="ARBA" id="ARBA00022505"/>
    </source>
</evidence>
<evidence type="ECO:0000256" key="5">
    <source>
        <dbReference type="ARBA" id="ARBA00022840"/>
    </source>
</evidence>
<dbReference type="InterPro" id="IPR050093">
    <property type="entry name" value="ABC_SmlMolc_Importer"/>
</dbReference>
<dbReference type="PANTHER" id="PTHR42781:SF4">
    <property type="entry name" value="SPERMIDINE_PUTRESCINE IMPORT ATP-BINDING PROTEIN POTA"/>
    <property type="match status" value="1"/>
</dbReference>
<evidence type="ECO:0000256" key="8">
    <source>
        <dbReference type="ARBA" id="ARBA00039025"/>
    </source>
</evidence>
<dbReference type="InterPro" id="IPR003593">
    <property type="entry name" value="AAA+_ATPase"/>
</dbReference>
<sequence>MATITLDTITKRFDSTTAVDDVSLTIEDGEVLGIVGPSGCGKTTTLRLIAGFETATEGAIRYDDEDVTHVPPENRNVGLVFQGYALFNNMTVRQNVTFGPKMHGVGKQERRERANELLELLDIRELADRAPRTLSGGQQQRVGLARALAIEPRILLLDEPMTGLDAKLKQTLRQELGELLDELGVTTLYVTHDQEQAMAMCDRIAVMNEGRIEQVSSPAEIYESPANEFVANFIGTSNIVPATVFDGVVDFEFGKTGAAGLPNNGETRLAIRPNDFQVGSGPINAEITNLFYLGERVQAIVDTEAGTELTVQCDRHAVTDLAVGDQIAMDVDTSRIHAVSSNHDTETPNENPSHDGTSSSDWREQQH</sequence>
<evidence type="ECO:0000256" key="9">
    <source>
        <dbReference type="ARBA" id="ARBA00041133"/>
    </source>
</evidence>
<protein>
    <recommendedName>
        <fullName evidence="9">Molybdate/tungstate import ATP-binding protein WtpC</fullName>
        <ecNumber evidence="8">7.3.2.6</ecNumber>
    </recommendedName>
</protein>
<evidence type="ECO:0000313" key="14">
    <source>
        <dbReference type="EMBL" id="SEJ22459.1"/>
    </source>
</evidence>
<dbReference type="PROSITE" id="PS50893">
    <property type="entry name" value="ABC_TRANSPORTER_2"/>
    <property type="match status" value="1"/>
</dbReference>
<feature type="compositionally biased region" description="Polar residues" evidence="12">
    <location>
        <begin position="348"/>
        <end position="360"/>
    </location>
</feature>
<dbReference type="GO" id="GO:1901238">
    <property type="term" value="F:ABC-type tungstate transporter activity"/>
    <property type="evidence" value="ECO:0007669"/>
    <property type="project" value="UniProtKB-EC"/>
</dbReference>
<dbReference type="PANTHER" id="PTHR42781">
    <property type="entry name" value="SPERMIDINE/PUTRESCINE IMPORT ATP-BINDING PROTEIN POTA"/>
    <property type="match status" value="1"/>
</dbReference>
<evidence type="ECO:0000256" key="12">
    <source>
        <dbReference type="SAM" id="MobiDB-lite"/>
    </source>
</evidence>
<comment type="catalytic activity">
    <reaction evidence="10">
        <text>tungstate(in) + ATP + H2O = tungstate(out) + ADP + phosphate + H(+)</text>
        <dbReference type="Rhea" id="RHEA:35027"/>
        <dbReference type="ChEBI" id="CHEBI:15377"/>
        <dbReference type="ChEBI" id="CHEBI:15378"/>
        <dbReference type="ChEBI" id="CHEBI:30616"/>
        <dbReference type="ChEBI" id="CHEBI:43474"/>
        <dbReference type="ChEBI" id="CHEBI:46502"/>
        <dbReference type="ChEBI" id="CHEBI:456216"/>
        <dbReference type="EC" id="7.3.2.6"/>
    </reaction>
</comment>
<dbReference type="InterPro" id="IPR013611">
    <property type="entry name" value="Transp-assoc_OB_typ2"/>
</dbReference>
<accession>A0A1H6X012</accession>
<evidence type="ECO:0000256" key="6">
    <source>
        <dbReference type="ARBA" id="ARBA00038307"/>
    </source>
</evidence>
<dbReference type="GO" id="GO:0005524">
    <property type="term" value="F:ATP binding"/>
    <property type="evidence" value="ECO:0007669"/>
    <property type="project" value="UniProtKB-KW"/>
</dbReference>
<dbReference type="AlphaFoldDB" id="A0A1H6X012"/>
<dbReference type="OrthoDB" id="18368at2157"/>
<dbReference type="EC" id="7.3.2.6" evidence="8"/>
<name>A0A1H6X012_9EURY</name>
<dbReference type="GO" id="GO:0016887">
    <property type="term" value="F:ATP hydrolysis activity"/>
    <property type="evidence" value="ECO:0007669"/>
    <property type="project" value="InterPro"/>
</dbReference>
<evidence type="ECO:0000313" key="15">
    <source>
        <dbReference type="Proteomes" id="UP000198888"/>
    </source>
</evidence>
<dbReference type="KEGG" id="hae:halTADL_2849"/>
<evidence type="ECO:0000256" key="11">
    <source>
        <dbReference type="ARBA" id="ARBA00057369"/>
    </source>
</evidence>
<feature type="region of interest" description="Disordered" evidence="12">
    <location>
        <begin position="340"/>
        <end position="367"/>
    </location>
</feature>
<keyword evidence="5 14" id="KW-0067">ATP-binding</keyword>
<dbReference type="InterPro" id="IPR008995">
    <property type="entry name" value="Mo/tungstate-bd_C_term_dom"/>
</dbReference>